<feature type="transmembrane region" description="Helical" evidence="5">
    <location>
        <begin position="441"/>
        <end position="464"/>
    </location>
</feature>
<evidence type="ECO:0000256" key="2">
    <source>
        <dbReference type="ARBA" id="ARBA00022692"/>
    </source>
</evidence>
<comment type="caution">
    <text evidence="6">The sequence shown here is derived from an EMBL/GenBank/DDBJ whole genome shotgun (WGS) entry which is preliminary data.</text>
</comment>
<feature type="transmembrane region" description="Helical" evidence="5">
    <location>
        <begin position="470"/>
        <end position="493"/>
    </location>
</feature>
<dbReference type="Pfam" id="PF07690">
    <property type="entry name" value="MFS_1"/>
    <property type="match status" value="1"/>
</dbReference>
<gene>
    <name evidence="6" type="ORF">NPIL_252001</name>
</gene>
<name>A0A8X6UGV8_NEPPI</name>
<keyword evidence="4 5" id="KW-0472">Membrane</keyword>
<feature type="transmembrane region" description="Helical" evidence="5">
    <location>
        <begin position="158"/>
        <end position="179"/>
    </location>
</feature>
<evidence type="ECO:0000313" key="7">
    <source>
        <dbReference type="Proteomes" id="UP000887013"/>
    </source>
</evidence>
<feature type="transmembrane region" description="Helical" evidence="5">
    <location>
        <begin position="409"/>
        <end position="429"/>
    </location>
</feature>
<keyword evidence="7" id="KW-1185">Reference proteome</keyword>
<keyword evidence="2 5" id="KW-0812">Transmembrane</keyword>
<dbReference type="GO" id="GO:0022857">
    <property type="term" value="F:transmembrane transporter activity"/>
    <property type="evidence" value="ECO:0007669"/>
    <property type="project" value="InterPro"/>
</dbReference>
<proteinExistence type="predicted"/>
<dbReference type="InterPro" id="IPR036259">
    <property type="entry name" value="MFS_trans_sf"/>
</dbReference>
<feature type="transmembrane region" description="Helical" evidence="5">
    <location>
        <begin position="352"/>
        <end position="374"/>
    </location>
</feature>
<evidence type="ECO:0000256" key="5">
    <source>
        <dbReference type="SAM" id="Phobius"/>
    </source>
</evidence>
<evidence type="ECO:0000256" key="3">
    <source>
        <dbReference type="ARBA" id="ARBA00022989"/>
    </source>
</evidence>
<evidence type="ECO:0000313" key="6">
    <source>
        <dbReference type="EMBL" id="GFU31643.1"/>
    </source>
</evidence>
<feature type="transmembrane region" description="Helical" evidence="5">
    <location>
        <begin position="185"/>
        <end position="211"/>
    </location>
</feature>
<dbReference type="PANTHER" id="PTHR23507:SF1">
    <property type="entry name" value="FI18259P1-RELATED"/>
    <property type="match status" value="1"/>
</dbReference>
<keyword evidence="3 5" id="KW-1133">Transmembrane helix</keyword>
<evidence type="ECO:0008006" key="8">
    <source>
        <dbReference type="Google" id="ProtNLM"/>
    </source>
</evidence>
<feature type="transmembrane region" description="Helical" evidence="5">
    <location>
        <begin position="223"/>
        <end position="245"/>
    </location>
</feature>
<dbReference type="AlphaFoldDB" id="A0A8X6UGV8"/>
<protein>
    <recommendedName>
        <fullName evidence="8">Proton-coupled folate transporter</fullName>
    </recommendedName>
</protein>
<reference evidence="6" key="1">
    <citation type="submission" date="2020-08" db="EMBL/GenBank/DDBJ databases">
        <title>Multicomponent nature underlies the extraordinary mechanical properties of spider dragline silk.</title>
        <authorList>
            <person name="Kono N."/>
            <person name="Nakamura H."/>
            <person name="Mori M."/>
            <person name="Yoshida Y."/>
            <person name="Ohtoshi R."/>
            <person name="Malay A.D."/>
            <person name="Moran D.A.P."/>
            <person name="Tomita M."/>
            <person name="Numata K."/>
            <person name="Arakawa K."/>
        </authorList>
    </citation>
    <scope>NUCLEOTIDE SEQUENCE</scope>
</reference>
<sequence>MSNEKDQAPFGFDRMQSIELHRPDSMEDPPIEFIKNNEKPTNQKRQDVFTYISSNATLICSEISQLRIEVVMFMYMFASVMRRVSTTTLIMDKVCLVHLGLSNEICKNLKDFPVQKIEVEKLSNNYDVGHSLIQMLPSCVISCFVGAWSDKYSRKIPLIVAFLGLIVDGLGSTISAAFLNSRVEFLYIAALFTGISGGMISVLTVLYSYAADTTTFSKRTIKYALMETAFGLSMPLGQLAGGWLYEWVGYIPVFLVSTCCHIFSLGWVLFILQETKGLDNKDSWNVRFRNFWSFQPVMESFRATIKQRPNKGRAQILLLILAMSLAVLSYASTGSINFLYCYHLYNWGNTKFSTISSSFSVIGTIAMLISVTLFKRYKRGDPTLGIVGNISLLIKNFALGLATKPEIYYAANLLGLLGGLATLAGRSRISKVASKDDIGKVFAFLTTAESILPILSTAVAAQIFNASLNFYPGLVYIGLGCLLIAPLVIYIWLSKLPVINYEEMHNENQETIPSNPHEIYQSVVVKPPENKEFEEKKNEA</sequence>
<dbReference type="GO" id="GO:0016020">
    <property type="term" value="C:membrane"/>
    <property type="evidence" value="ECO:0007669"/>
    <property type="project" value="UniProtKB-SubCell"/>
</dbReference>
<feature type="transmembrane region" description="Helical" evidence="5">
    <location>
        <begin position="316"/>
        <end position="340"/>
    </location>
</feature>
<evidence type="ECO:0000256" key="4">
    <source>
        <dbReference type="ARBA" id="ARBA00023136"/>
    </source>
</evidence>
<dbReference type="Proteomes" id="UP000887013">
    <property type="component" value="Unassembled WGS sequence"/>
</dbReference>
<accession>A0A8X6UGV8</accession>
<dbReference type="InterPro" id="IPR011701">
    <property type="entry name" value="MFS"/>
</dbReference>
<feature type="transmembrane region" description="Helical" evidence="5">
    <location>
        <begin position="386"/>
        <end position="403"/>
    </location>
</feature>
<evidence type="ECO:0000256" key="1">
    <source>
        <dbReference type="ARBA" id="ARBA00004141"/>
    </source>
</evidence>
<dbReference type="Gene3D" id="1.20.1250.20">
    <property type="entry name" value="MFS general substrate transporter like domains"/>
    <property type="match status" value="1"/>
</dbReference>
<dbReference type="OrthoDB" id="6430790at2759"/>
<organism evidence="6 7">
    <name type="scientific">Nephila pilipes</name>
    <name type="common">Giant wood spider</name>
    <name type="synonym">Nephila maculata</name>
    <dbReference type="NCBI Taxonomy" id="299642"/>
    <lineage>
        <taxon>Eukaryota</taxon>
        <taxon>Metazoa</taxon>
        <taxon>Ecdysozoa</taxon>
        <taxon>Arthropoda</taxon>
        <taxon>Chelicerata</taxon>
        <taxon>Arachnida</taxon>
        <taxon>Araneae</taxon>
        <taxon>Araneomorphae</taxon>
        <taxon>Entelegynae</taxon>
        <taxon>Araneoidea</taxon>
        <taxon>Nephilidae</taxon>
        <taxon>Nephila</taxon>
    </lineage>
</organism>
<comment type="subcellular location">
    <subcellularLocation>
        <location evidence="1">Membrane</location>
        <topology evidence="1">Multi-pass membrane protein</topology>
    </subcellularLocation>
</comment>
<dbReference type="EMBL" id="BMAW01033745">
    <property type="protein sequence ID" value="GFU31643.1"/>
    <property type="molecule type" value="Genomic_DNA"/>
</dbReference>
<dbReference type="PANTHER" id="PTHR23507">
    <property type="entry name" value="ZGC:174356"/>
    <property type="match status" value="1"/>
</dbReference>
<feature type="transmembrane region" description="Helical" evidence="5">
    <location>
        <begin position="251"/>
        <end position="272"/>
    </location>
</feature>
<dbReference type="SUPFAM" id="SSF103473">
    <property type="entry name" value="MFS general substrate transporter"/>
    <property type="match status" value="1"/>
</dbReference>